<dbReference type="AlphaFoldDB" id="A0A6A5E7C8"/>
<dbReference type="EMBL" id="VHII01000010">
    <property type="protein sequence ID" value="KAF1384927.1"/>
    <property type="molecule type" value="Genomic_DNA"/>
</dbReference>
<gene>
    <name evidence="1" type="ORF">PFLUV_G00125280</name>
</gene>
<keyword evidence="2" id="KW-1185">Reference proteome</keyword>
<accession>A0A6A5E7C8</accession>
<comment type="caution">
    <text evidence="1">The sequence shown here is derived from an EMBL/GenBank/DDBJ whole genome shotgun (WGS) entry which is preliminary data.</text>
</comment>
<proteinExistence type="predicted"/>
<organism evidence="1 2">
    <name type="scientific">Perca fluviatilis</name>
    <name type="common">European perch</name>
    <dbReference type="NCBI Taxonomy" id="8168"/>
    <lineage>
        <taxon>Eukaryota</taxon>
        <taxon>Metazoa</taxon>
        <taxon>Chordata</taxon>
        <taxon>Craniata</taxon>
        <taxon>Vertebrata</taxon>
        <taxon>Euteleostomi</taxon>
        <taxon>Actinopterygii</taxon>
        <taxon>Neopterygii</taxon>
        <taxon>Teleostei</taxon>
        <taxon>Neoteleostei</taxon>
        <taxon>Acanthomorphata</taxon>
        <taxon>Eupercaria</taxon>
        <taxon>Perciformes</taxon>
        <taxon>Percoidei</taxon>
        <taxon>Percidae</taxon>
        <taxon>Percinae</taxon>
        <taxon>Perca</taxon>
    </lineage>
</organism>
<dbReference type="Proteomes" id="UP000465112">
    <property type="component" value="Chromosome 10"/>
</dbReference>
<evidence type="ECO:0000313" key="2">
    <source>
        <dbReference type="Proteomes" id="UP000465112"/>
    </source>
</evidence>
<name>A0A6A5E7C8_PERFL</name>
<evidence type="ECO:0000313" key="1">
    <source>
        <dbReference type="EMBL" id="KAF1384927.1"/>
    </source>
</evidence>
<protein>
    <submittedName>
        <fullName evidence="1">Uncharacterized protein</fullName>
    </submittedName>
</protein>
<sequence>MSWGWKFKAAGVWMLEVDWVMTRGSNQYFPISEVIVTEPSNVCIRTVLHECILTICTSHAALSETRANQCVCKVLFLILVWLSVESKKSKAKYPTDPKPPVSTSPNKIDAALLQDFSVWVRKAALLQFHYAAGIIHPENKSLLVWNGFPVYCDNFFV</sequence>
<reference evidence="1 2" key="1">
    <citation type="submission" date="2019-06" db="EMBL/GenBank/DDBJ databases">
        <title>A chromosome-scale genome assembly of the European perch, Perca fluviatilis.</title>
        <authorList>
            <person name="Roques C."/>
            <person name="Zahm M."/>
            <person name="Cabau C."/>
            <person name="Klopp C."/>
            <person name="Bouchez O."/>
            <person name="Donnadieu C."/>
            <person name="Kuhl H."/>
            <person name="Gislard M."/>
            <person name="Guendouz S."/>
            <person name="Journot L."/>
            <person name="Haffray P."/>
            <person name="Bestin A."/>
            <person name="Morvezen R."/>
            <person name="Feron R."/>
            <person name="Wen M."/>
            <person name="Jouanno E."/>
            <person name="Herpin A."/>
            <person name="Schartl M."/>
            <person name="Postlethwait J."/>
            <person name="Schaerlinger B."/>
            <person name="Chardard D."/>
            <person name="Lecocq T."/>
            <person name="Poncet C."/>
            <person name="Jaffrelo L."/>
            <person name="Lampietro C."/>
            <person name="Guiguen Y."/>
        </authorList>
    </citation>
    <scope>NUCLEOTIDE SEQUENCE [LARGE SCALE GENOMIC DNA]</scope>
    <source>
        <tissue evidence="1">Blood</tissue>
    </source>
</reference>